<evidence type="ECO:0000313" key="2">
    <source>
        <dbReference type="EMBL" id="MCO5398837.1"/>
    </source>
</evidence>
<dbReference type="EMBL" id="JAMXHT010000004">
    <property type="protein sequence ID" value="MCO5398837.1"/>
    <property type="molecule type" value="Genomic_DNA"/>
</dbReference>
<gene>
    <name evidence="2" type="ORF">NG900_11615</name>
</gene>
<name>A0ABT1AL48_9RALS</name>
<keyword evidence="3" id="KW-1185">Reference proteome</keyword>
<feature type="transmembrane region" description="Helical" evidence="1">
    <location>
        <begin position="234"/>
        <end position="252"/>
    </location>
</feature>
<feature type="transmembrane region" description="Helical" evidence="1">
    <location>
        <begin position="190"/>
        <end position="211"/>
    </location>
</feature>
<keyword evidence="1" id="KW-0472">Membrane</keyword>
<feature type="transmembrane region" description="Helical" evidence="1">
    <location>
        <begin position="141"/>
        <end position="162"/>
    </location>
</feature>
<evidence type="ECO:0000256" key="1">
    <source>
        <dbReference type="SAM" id="Phobius"/>
    </source>
</evidence>
<protein>
    <submittedName>
        <fullName evidence="2">DUF2182 domain-containing protein</fullName>
    </submittedName>
</protein>
<keyword evidence="1" id="KW-0812">Transmembrane</keyword>
<organism evidence="2 3">
    <name type="scientific">Ralstonia soli</name>
    <dbReference type="NCBI Taxonomy" id="2953896"/>
    <lineage>
        <taxon>Bacteria</taxon>
        <taxon>Pseudomonadati</taxon>
        <taxon>Pseudomonadota</taxon>
        <taxon>Betaproteobacteria</taxon>
        <taxon>Burkholderiales</taxon>
        <taxon>Burkholderiaceae</taxon>
        <taxon>Ralstonia</taxon>
    </lineage>
</organism>
<dbReference type="Proteomes" id="UP001162811">
    <property type="component" value="Unassembled WGS sequence"/>
</dbReference>
<dbReference type="Pfam" id="PF09948">
    <property type="entry name" value="PpoB2"/>
    <property type="match status" value="1"/>
</dbReference>
<evidence type="ECO:0000313" key="3">
    <source>
        <dbReference type="Proteomes" id="UP001162811"/>
    </source>
</evidence>
<keyword evidence="1" id="KW-1133">Transmembrane helix</keyword>
<reference evidence="2" key="2">
    <citation type="journal article" date="2023" name="Front. Microbiol.">
        <title>Ralstonia chuxiongensis sp. nov., Ralstonia mojiangensis sp. nov., and Ralstonia soli sp. nov., isolated from tobacco fields, are three novel species in the family Burkholderiaceae.</title>
        <authorList>
            <person name="Lu C.H."/>
            <person name="Zhang Y.Y."/>
            <person name="Jiang N."/>
            <person name="Chen W."/>
            <person name="Shao X."/>
            <person name="Zhao Z.M."/>
            <person name="Lu W.L."/>
            <person name="Hu X."/>
            <person name="Xi Y.X."/>
            <person name="Zou S.Y."/>
            <person name="Wei Q.J."/>
            <person name="Lin Z.L."/>
            <person name="Gong L."/>
            <person name="Gai X.T."/>
            <person name="Zhang L.Q."/>
            <person name="Li J.Y."/>
            <person name="Jin Y."/>
            <person name="Xia Z.Y."/>
        </authorList>
    </citation>
    <scope>NUCLEOTIDE SEQUENCE</scope>
    <source>
        <strain evidence="2">21MJYT02-11</strain>
    </source>
</reference>
<dbReference type="RefSeq" id="WP_252680304.1">
    <property type="nucleotide sequence ID" value="NZ_JAMXHT010000004.1"/>
</dbReference>
<proteinExistence type="predicted"/>
<feature type="transmembrane region" description="Helical" evidence="1">
    <location>
        <begin position="109"/>
        <end position="135"/>
    </location>
</feature>
<feature type="transmembrane region" description="Helical" evidence="1">
    <location>
        <begin position="64"/>
        <end position="89"/>
    </location>
</feature>
<dbReference type="InterPro" id="IPR018688">
    <property type="entry name" value="PpoB2-like"/>
</dbReference>
<sequence length="258" mass="26957">MMSTANRVELPRAHAASERGFLAASALLFVASTAATIAWCHAMPSMSAMPMAWMPMCGQTWPTFAVTFIGMWTLMMVQMMLPSLLPVLWRYRVALRAAGAPNIDVPTALAGAAYFAVWAAVGVVVFALGAVLAALEMTWPVLARGVTAAGGLIVVAAGALQFSAWKARQLARCHMAPTPNGAAWRHGARLGVRCVGSCAGLTAILLVAGVMDLRVMAAVSACITLERLAPAGDHIARLVGTVAMGAGLYWIAEPLLGV</sequence>
<comment type="caution">
    <text evidence="2">The sequence shown here is derived from an EMBL/GenBank/DDBJ whole genome shotgun (WGS) entry which is preliminary data.</text>
</comment>
<reference evidence="2" key="1">
    <citation type="submission" date="2022-06" db="EMBL/GenBank/DDBJ databases">
        <authorList>
            <person name="Lu C.-H."/>
        </authorList>
    </citation>
    <scope>NUCLEOTIDE SEQUENCE</scope>
    <source>
        <strain evidence="2">21MJYT02-11</strain>
    </source>
</reference>
<accession>A0ABT1AL48</accession>